<reference evidence="2 3" key="1">
    <citation type="submission" date="2019-01" db="EMBL/GenBank/DDBJ databases">
        <title>A draft genome assembly of the solar-powered sea slug Elysia chlorotica.</title>
        <authorList>
            <person name="Cai H."/>
            <person name="Li Q."/>
            <person name="Fang X."/>
            <person name="Li J."/>
            <person name="Curtis N.E."/>
            <person name="Altenburger A."/>
            <person name="Shibata T."/>
            <person name="Feng M."/>
            <person name="Maeda T."/>
            <person name="Schwartz J.A."/>
            <person name="Shigenobu S."/>
            <person name="Lundholm N."/>
            <person name="Nishiyama T."/>
            <person name="Yang H."/>
            <person name="Hasebe M."/>
            <person name="Li S."/>
            <person name="Pierce S.K."/>
            <person name="Wang J."/>
        </authorList>
    </citation>
    <scope>NUCLEOTIDE SEQUENCE [LARGE SCALE GENOMIC DNA]</scope>
    <source>
        <strain evidence="2">EC2010</strain>
        <tissue evidence="2">Whole organism of an adult</tissue>
    </source>
</reference>
<accession>A0A433U1J2</accession>
<sequence>MRMKKKNPYLLLVFILNLMMLGFAFGANVVVLKMNLIKDRTTTYTNYPIQGECKAKVLPHENFTLEISNTPSNPGILRLLGKYVIGKSVHTVRELENATVETTSDTSEGDTSVFFRTVHFKMCALGPVWDENRFGHVRCYVHKSERPVYNQPGTEPVLTDMSTTFGLQYKGFKPILNIKYHVPPNYVLVEDILEASCRGDVGYATGALVILLDSPESFEEPLVWRFSWTGEADSGPSNYTTWRKTIMRGSRRILLSKVSMRVDKRFDMAELLCFTVDLADKTETLDPSIHNPVHSKTMRVIGYNLRPSLRAQSRLGSQPNQVYSKYWLVEGYCHTLISSESMFVIFRIGNSKLLQRYGSIGDQKQLRHVQGNITANILHVDLTPQRQKKNIYLKFRLYMNYHNEKTSISCGTKYLMLCRTFSSSDAIPNIDNVKSAYRKGFFPFDIFAASMVGVMTCLFITLVIIKVGHPSGVHEPSME</sequence>
<name>A0A433U1J2_ELYCH</name>
<keyword evidence="1" id="KW-0812">Transmembrane</keyword>
<feature type="transmembrane region" description="Helical" evidence="1">
    <location>
        <begin position="441"/>
        <end position="465"/>
    </location>
</feature>
<dbReference type="AlphaFoldDB" id="A0A433U1J2"/>
<organism evidence="2 3">
    <name type="scientific">Elysia chlorotica</name>
    <name type="common">Eastern emerald elysia</name>
    <name type="synonym">Sea slug</name>
    <dbReference type="NCBI Taxonomy" id="188477"/>
    <lineage>
        <taxon>Eukaryota</taxon>
        <taxon>Metazoa</taxon>
        <taxon>Spiralia</taxon>
        <taxon>Lophotrochozoa</taxon>
        <taxon>Mollusca</taxon>
        <taxon>Gastropoda</taxon>
        <taxon>Heterobranchia</taxon>
        <taxon>Euthyneura</taxon>
        <taxon>Panpulmonata</taxon>
        <taxon>Sacoglossa</taxon>
        <taxon>Placobranchoidea</taxon>
        <taxon>Plakobranchidae</taxon>
        <taxon>Elysia</taxon>
    </lineage>
</organism>
<evidence type="ECO:0000313" key="2">
    <source>
        <dbReference type="EMBL" id="RUS87680.1"/>
    </source>
</evidence>
<evidence type="ECO:0000256" key="1">
    <source>
        <dbReference type="SAM" id="Phobius"/>
    </source>
</evidence>
<gene>
    <name evidence="2" type="ORF">EGW08_004521</name>
</gene>
<keyword evidence="1" id="KW-0472">Membrane</keyword>
<keyword evidence="3" id="KW-1185">Reference proteome</keyword>
<proteinExistence type="predicted"/>
<dbReference type="Proteomes" id="UP000271974">
    <property type="component" value="Unassembled WGS sequence"/>
</dbReference>
<protein>
    <submittedName>
        <fullName evidence="2">Uncharacterized protein</fullName>
    </submittedName>
</protein>
<dbReference type="EMBL" id="RQTK01000103">
    <property type="protein sequence ID" value="RUS87680.1"/>
    <property type="molecule type" value="Genomic_DNA"/>
</dbReference>
<comment type="caution">
    <text evidence="2">The sequence shown here is derived from an EMBL/GenBank/DDBJ whole genome shotgun (WGS) entry which is preliminary data.</text>
</comment>
<evidence type="ECO:0000313" key="3">
    <source>
        <dbReference type="Proteomes" id="UP000271974"/>
    </source>
</evidence>
<keyword evidence="1" id="KW-1133">Transmembrane helix</keyword>